<feature type="compositionally biased region" description="Basic and acidic residues" evidence="1">
    <location>
        <begin position="410"/>
        <end position="431"/>
    </location>
</feature>
<feature type="compositionally biased region" description="Polar residues" evidence="1">
    <location>
        <begin position="287"/>
        <end position="298"/>
    </location>
</feature>
<sequence>MSTSSDVLTPIGIIDAPASDGEAQASHAEELNVVSRETAGEILAPGGTEEQQLVNLPAPMTNKLFAPAGLQMSTTLNSDNATEQQAGWPPKDAVAASSLIEKDRMEHKADPKPLNRSPISMMNRPRGVSLDQVINTDQLSRTAIRSLQAPLPIQSTSQKTPGIEEQGRQPSFKTLPPIRRTSKFGFEFGSRKPQTRFPISDDDDDDVSNGYMQDVANSNTMVGTSDPTSQQNARTDVSIVNKAPVSKPNVHTNTQPRFSVFPRVADPFVHKNHGHDVERSNPAMGHTRQNSWNSLSKISRSRRGSVSDQRRDSNVPPPMIPALPFESPPSSTQRYPELFGGPAIEVQDDHNMPGGYYQAPRGRTEALPPRQPSSEISGARPSQNNEEPVGHRRRRSSDLVSRGMNFVRSLSRERRGSVSRERKGSISRDGEIPPMDTFATPTSRDGRQKKRGSGFWGNFDITGEQSSDFPVGRESMMAHYSGSQSNLMASPRESPMTPKSPNPNPTLETPNSNIVGRSTTTMGKTLQRDDKRGRLAGLSGLFSRSPKGDGSVLFKPKRATTDLSSFSPRGGTLSSPQLEAQTRQDANVHHKRRPSQPLNFLSKFAPSPSLQKTENPSQDSKLYQEPRPRRPSVSGLLTGMLRKRSNTLEKDNAKSEDDGRRPMIVPVARMYTDLAMESHEALPDPVATPTQRLKKTDQERGRTRNSTRSPAREHPGQQRPFQLALPYGSNGNSRSSRSSTPPIPPPNDGAVAAWGQTSVLLPADEILPTNENIDIDRFPLPPSPQNNPEWHRNRNLSASSDNGLQRTSTGRSLVSAVSQISDSPSPQPQAEHAMEHFLHVEADNHVKRQSGGSYNASTKSAREDVNMAEKYAERKDDKQIERSGSNRIGDTAEREIGEMAGNKGATYKNAHTREERLQMSATSYPERGWKVEGMVEGGRWKEWWKVGGMARILFSYFFLDLLLYGLRYNIILQAFISLSSRRHDCDREGDGDGAKEMFSLVWFDNILKIKMLEENYSGFGVDDEGWICVILSAKFQIFSFLKKRENAG</sequence>
<proteinExistence type="predicted"/>
<organism evidence="2 3">
    <name type="scientific">Sclerotinia sclerotiorum (strain ATCC 18683 / 1980 / Ss-1)</name>
    <name type="common">White mold</name>
    <name type="synonym">Whetzelinia sclerotiorum</name>
    <dbReference type="NCBI Taxonomy" id="665079"/>
    <lineage>
        <taxon>Eukaryota</taxon>
        <taxon>Fungi</taxon>
        <taxon>Dikarya</taxon>
        <taxon>Ascomycota</taxon>
        <taxon>Pezizomycotina</taxon>
        <taxon>Leotiomycetes</taxon>
        <taxon>Helotiales</taxon>
        <taxon>Sclerotiniaceae</taxon>
        <taxon>Sclerotinia</taxon>
    </lineage>
</organism>
<feature type="region of interest" description="Disordered" evidence="1">
    <location>
        <begin position="101"/>
        <end position="132"/>
    </location>
</feature>
<evidence type="ECO:0000313" key="2">
    <source>
        <dbReference type="EMBL" id="EDN93466.1"/>
    </source>
</evidence>
<feature type="compositionally biased region" description="Basic and acidic residues" evidence="1">
    <location>
        <begin position="646"/>
        <end position="661"/>
    </location>
</feature>
<dbReference type="EMBL" id="CH476633">
    <property type="protein sequence ID" value="EDN93466.1"/>
    <property type="molecule type" value="Genomic_DNA"/>
</dbReference>
<feature type="compositionally biased region" description="Low complexity" evidence="1">
    <location>
        <begin position="728"/>
        <end position="739"/>
    </location>
</feature>
<protein>
    <submittedName>
        <fullName evidence="2">Uncharacterized protein</fullName>
    </submittedName>
</protein>
<feature type="compositionally biased region" description="Polar residues" evidence="1">
    <location>
        <begin position="505"/>
        <end position="524"/>
    </location>
</feature>
<feature type="compositionally biased region" description="Polar residues" evidence="1">
    <location>
        <begin position="850"/>
        <end position="859"/>
    </location>
</feature>
<keyword evidence="3" id="KW-1185">Reference proteome</keyword>
<dbReference type="AlphaFoldDB" id="A7EVH4"/>
<feature type="region of interest" description="Disordered" evidence="1">
    <location>
        <begin position="271"/>
        <end position="531"/>
    </location>
</feature>
<dbReference type="InParanoid" id="A7EVH4"/>
<gene>
    <name evidence="2" type="ORF">SS1G_09332</name>
</gene>
<accession>A7EVH4</accession>
<reference evidence="3" key="1">
    <citation type="journal article" date="2011" name="PLoS Genet.">
        <title>Genomic analysis of the necrotrophic fungal pathogens Sclerotinia sclerotiorum and Botrytis cinerea.</title>
        <authorList>
            <person name="Amselem J."/>
            <person name="Cuomo C.A."/>
            <person name="van Kan J.A."/>
            <person name="Viaud M."/>
            <person name="Benito E.P."/>
            <person name="Couloux A."/>
            <person name="Coutinho P.M."/>
            <person name="de Vries R.P."/>
            <person name="Dyer P.S."/>
            <person name="Fillinger S."/>
            <person name="Fournier E."/>
            <person name="Gout L."/>
            <person name="Hahn M."/>
            <person name="Kohn L."/>
            <person name="Lapalu N."/>
            <person name="Plummer K.M."/>
            <person name="Pradier J.M."/>
            <person name="Quevillon E."/>
            <person name="Sharon A."/>
            <person name="Simon A."/>
            <person name="ten Have A."/>
            <person name="Tudzynski B."/>
            <person name="Tudzynski P."/>
            <person name="Wincker P."/>
            <person name="Andrew M."/>
            <person name="Anthouard V."/>
            <person name="Beever R.E."/>
            <person name="Beffa R."/>
            <person name="Benoit I."/>
            <person name="Bouzid O."/>
            <person name="Brault B."/>
            <person name="Chen Z."/>
            <person name="Choquer M."/>
            <person name="Collemare J."/>
            <person name="Cotton P."/>
            <person name="Danchin E.G."/>
            <person name="Da Silva C."/>
            <person name="Gautier A."/>
            <person name="Giraud C."/>
            <person name="Giraud T."/>
            <person name="Gonzalez C."/>
            <person name="Grossetete S."/>
            <person name="Guldener U."/>
            <person name="Henrissat B."/>
            <person name="Howlett B.J."/>
            <person name="Kodira C."/>
            <person name="Kretschmer M."/>
            <person name="Lappartient A."/>
            <person name="Leroch M."/>
            <person name="Levis C."/>
            <person name="Mauceli E."/>
            <person name="Neuveglise C."/>
            <person name="Oeser B."/>
            <person name="Pearson M."/>
            <person name="Poulain J."/>
            <person name="Poussereau N."/>
            <person name="Quesneville H."/>
            <person name="Rascle C."/>
            <person name="Schumacher J."/>
            <person name="Segurens B."/>
            <person name="Sexton A."/>
            <person name="Silva E."/>
            <person name="Sirven C."/>
            <person name="Soanes D.M."/>
            <person name="Talbot N.J."/>
            <person name="Templeton M."/>
            <person name="Yandava C."/>
            <person name="Yarden O."/>
            <person name="Zeng Q."/>
            <person name="Rollins J.A."/>
            <person name="Lebrun M.H."/>
            <person name="Dickman M."/>
        </authorList>
    </citation>
    <scope>NUCLEOTIDE SEQUENCE [LARGE SCALE GENOMIC DNA]</scope>
    <source>
        <strain evidence="3">ATCC 18683 / 1980 / Ss-1</strain>
    </source>
</reference>
<feature type="region of interest" description="Disordered" evidence="1">
    <location>
        <begin position="845"/>
        <end position="864"/>
    </location>
</feature>
<feature type="region of interest" description="Disordered" evidence="1">
    <location>
        <begin position="680"/>
        <end position="751"/>
    </location>
</feature>
<feature type="region of interest" description="Disordered" evidence="1">
    <location>
        <begin position="146"/>
        <end position="209"/>
    </location>
</feature>
<evidence type="ECO:0000256" key="1">
    <source>
        <dbReference type="SAM" id="MobiDB-lite"/>
    </source>
</evidence>
<feature type="compositionally biased region" description="Basic and acidic residues" evidence="1">
    <location>
        <begin position="871"/>
        <end position="881"/>
    </location>
</feature>
<dbReference type="KEGG" id="ssl:SS1G_09332"/>
<feature type="compositionally biased region" description="Polar residues" evidence="1">
    <location>
        <begin position="561"/>
        <end position="585"/>
    </location>
</feature>
<feature type="compositionally biased region" description="Basic and acidic residues" evidence="1">
    <location>
        <begin position="101"/>
        <end position="113"/>
    </location>
</feature>
<feature type="compositionally biased region" description="Polar residues" evidence="1">
    <location>
        <begin position="608"/>
        <end position="621"/>
    </location>
</feature>
<feature type="region of interest" description="Disordered" evidence="1">
    <location>
        <begin position="871"/>
        <end position="892"/>
    </location>
</feature>
<feature type="region of interest" description="Disordered" evidence="1">
    <location>
        <begin position="773"/>
        <end position="831"/>
    </location>
</feature>
<dbReference type="RefSeq" id="XP_001589611.1">
    <property type="nucleotide sequence ID" value="XM_001589561.1"/>
</dbReference>
<feature type="compositionally biased region" description="Polar residues" evidence="1">
    <location>
        <begin position="372"/>
        <end position="386"/>
    </location>
</feature>
<dbReference type="GeneID" id="5485772"/>
<dbReference type="HOGENOM" id="CLU_291373_0_0_1"/>
<name>A7EVH4_SCLS1</name>
<evidence type="ECO:0000313" key="3">
    <source>
        <dbReference type="Proteomes" id="UP000001312"/>
    </source>
</evidence>
<dbReference type="Proteomes" id="UP000001312">
    <property type="component" value="Unassembled WGS sequence"/>
</dbReference>
<feature type="region of interest" description="Disordered" evidence="1">
    <location>
        <begin position="559"/>
        <end position="664"/>
    </location>
</feature>
<feature type="compositionally biased region" description="Polar residues" evidence="1">
    <location>
        <begin position="795"/>
        <end position="817"/>
    </location>
</feature>